<dbReference type="InterPro" id="IPR007109">
    <property type="entry name" value="Brix"/>
</dbReference>
<dbReference type="PANTHER" id="PTHR12728:SF0">
    <property type="entry name" value="RIBOSOME PRODUCTION FACTOR 2 HOMOLOG"/>
    <property type="match status" value="1"/>
</dbReference>
<evidence type="ECO:0000256" key="3">
    <source>
        <dbReference type="ARBA" id="ARBA00023242"/>
    </source>
</evidence>
<evidence type="ECO:0000256" key="4">
    <source>
        <dbReference type="RuleBase" id="RU367086"/>
    </source>
</evidence>
<reference evidence="7" key="1">
    <citation type="submission" date="2018-10" db="EMBL/GenBank/DDBJ databases">
        <title>FDA dAtabase for Regulatory Grade micrObial Sequences (FDA-ARGOS): Supporting development and validation of Infectious Disease Dx tests.</title>
        <authorList>
            <person name="Kerrigan L."/>
            <person name="Tallon L."/>
            <person name="Sadzewicz L."/>
            <person name="Sengamalay N."/>
            <person name="Ott S."/>
            <person name="Godinez A."/>
            <person name="Nagaraj S."/>
            <person name="Vavikolanu K."/>
            <person name="Nadendla S."/>
            <person name="George J."/>
            <person name="Sichtig H."/>
        </authorList>
    </citation>
    <scope>NUCLEOTIDE SEQUENCE [LARGE SCALE GENOMIC DNA]</scope>
    <source>
        <strain evidence="7">FDAARGOS_311</strain>
    </source>
</reference>
<protein>
    <recommendedName>
        <fullName evidence="4">Ribosome production factor 2 homolog</fullName>
    </recommendedName>
    <alternativeName>
        <fullName evidence="4">Ribosome biogenesis protein RPF2 homolog</fullName>
    </alternativeName>
</protein>
<proteinExistence type="inferred from homology"/>
<evidence type="ECO:0000256" key="2">
    <source>
        <dbReference type="ARBA" id="ARBA00010782"/>
    </source>
</evidence>
<dbReference type="VEuPathDB" id="FungiDB:ATCC64974_67090"/>
<dbReference type="GO" id="GO:0019843">
    <property type="term" value="F:rRNA binding"/>
    <property type="evidence" value="ECO:0007669"/>
    <property type="project" value="UniProtKB-UniRule"/>
</dbReference>
<dbReference type="Pfam" id="PF04427">
    <property type="entry name" value="Brix"/>
    <property type="match status" value="1"/>
</dbReference>
<dbReference type="GO" id="GO:0005730">
    <property type="term" value="C:nucleolus"/>
    <property type="evidence" value="ECO:0007669"/>
    <property type="project" value="UniProtKB-SubCell"/>
</dbReference>
<comment type="subcellular location">
    <subcellularLocation>
        <location evidence="1 4">Nucleus</location>
        <location evidence="1 4">Nucleolus</location>
    </subcellularLocation>
</comment>
<keyword evidence="6" id="KW-0808">Transferase</keyword>
<dbReference type="VEuPathDB" id="FungiDB:ASPNIDRAFT2_1124700"/>
<keyword evidence="6" id="KW-0548">Nucleotidyltransferase</keyword>
<dbReference type="GO" id="GO:0000463">
    <property type="term" value="P:maturation of LSU-rRNA from tricistronic rRNA transcript (SSU-rRNA, 5.8S rRNA, LSU-rRNA)"/>
    <property type="evidence" value="ECO:0007669"/>
    <property type="project" value="TreeGrafter"/>
</dbReference>
<feature type="domain" description="Brix" evidence="5">
    <location>
        <begin position="28"/>
        <end position="241"/>
    </location>
</feature>
<sequence length="510" mass="57499">MLREVKPKNARTARILKAKEPQLIEPPKRTLLLHGSKCPQPLHTVLKTFHSLTRPNSVLFHKKNANIHPFESVESLEFLADKNECGMVVFGSSNKKRPNCVTLARVFNSKVLDMCELLLLPNQDQTAGLESLQIGIGMRPMLLFSGSAWDDETSTAHVMLKSMFVDMFKGETSDKIDVEGLQYVLMVGAEEATEGLAPVVHLRWYKLRTKRSGHKLPRVELDEIGPKFDFKVGRLQEAPREVMKEAMKQGKRPNEEIKLKKNIGLDSIGDKIGRVHLGKQDLSGLQTRKMKGLKRRAGSRLDSLVTNPDLAPLLALVKGVRNGAVYGAKVRFPHALVMIFLFRSGTIREKVKLVLKATRQHARNLATFALIWKGVMLALRNVNPTTGGKEGRYDSFMAGLVGGYVVFGRHKTSITQQIVIYVFARVMLAMAKLAVRPNMHPLSSSITPDARSKMESNAWPVFASLTWAFVMYIFRWHPDTLMSSLRSSMVYIYADSDHWDSFRNFLIHNK</sequence>
<gene>
    <name evidence="6" type="ORF">CAN33_0052665</name>
</gene>
<dbReference type="GO" id="GO:0016779">
    <property type="term" value="F:nucleotidyltransferase activity"/>
    <property type="evidence" value="ECO:0007669"/>
    <property type="project" value="UniProtKB-KW"/>
</dbReference>
<dbReference type="SMART" id="SM00879">
    <property type="entry name" value="Brix"/>
    <property type="match status" value="1"/>
</dbReference>
<dbReference type="VEuPathDB" id="FungiDB:An16g08030"/>
<dbReference type="PANTHER" id="PTHR12728">
    <property type="entry name" value="BRIX DOMAIN CONTAINING PROTEIN"/>
    <property type="match status" value="1"/>
</dbReference>
<dbReference type="GO" id="GO:0000027">
    <property type="term" value="P:ribosomal large subunit assembly"/>
    <property type="evidence" value="ECO:0007669"/>
    <property type="project" value="InterPro"/>
</dbReference>
<comment type="similarity">
    <text evidence="2 4">Belongs to the RPF2 family.</text>
</comment>
<accession>A0A505I9I3</accession>
<evidence type="ECO:0000259" key="5">
    <source>
        <dbReference type="PROSITE" id="PS50833"/>
    </source>
</evidence>
<dbReference type="AlphaFoldDB" id="A0A505I9I3"/>
<name>A0A505I9I3_ASPNG</name>
<dbReference type="PROSITE" id="PS50833">
    <property type="entry name" value="BRIX"/>
    <property type="match status" value="1"/>
</dbReference>
<dbReference type="Proteomes" id="UP000197666">
    <property type="component" value="Unassembled WGS sequence"/>
</dbReference>
<evidence type="ECO:0000313" key="6">
    <source>
        <dbReference type="EMBL" id="TPR09677.1"/>
    </source>
</evidence>
<organism evidence="6 7">
    <name type="scientific">Aspergillus niger</name>
    <dbReference type="NCBI Taxonomy" id="5061"/>
    <lineage>
        <taxon>Eukaryota</taxon>
        <taxon>Fungi</taxon>
        <taxon>Dikarya</taxon>
        <taxon>Ascomycota</taxon>
        <taxon>Pezizomycotina</taxon>
        <taxon>Eurotiomycetes</taxon>
        <taxon>Eurotiomycetidae</taxon>
        <taxon>Eurotiales</taxon>
        <taxon>Aspergillaceae</taxon>
        <taxon>Aspergillus</taxon>
        <taxon>Aspergillus subgen. Circumdati</taxon>
    </lineage>
</organism>
<comment type="caution">
    <text evidence="6">The sequence shown here is derived from an EMBL/GenBank/DDBJ whole genome shotgun (WGS) entry which is preliminary data.</text>
</comment>
<dbReference type="InterPro" id="IPR039770">
    <property type="entry name" value="Rpf2"/>
</dbReference>
<dbReference type="VEuPathDB" id="FungiDB:M747DRAFT_325589"/>
<dbReference type="EMBL" id="NKJJ02000008">
    <property type="protein sequence ID" value="TPR09677.1"/>
    <property type="molecule type" value="Genomic_DNA"/>
</dbReference>
<evidence type="ECO:0000313" key="7">
    <source>
        <dbReference type="Proteomes" id="UP000197666"/>
    </source>
</evidence>
<dbReference type="Pfam" id="PF02466">
    <property type="entry name" value="Tim17"/>
    <property type="match status" value="1"/>
</dbReference>
<keyword evidence="3 4" id="KW-0539">Nucleus</keyword>
<evidence type="ECO:0000256" key="1">
    <source>
        <dbReference type="ARBA" id="ARBA00004604"/>
    </source>
</evidence>